<evidence type="ECO:0000256" key="3">
    <source>
        <dbReference type="ARBA" id="ARBA00023242"/>
    </source>
</evidence>
<gene>
    <name evidence="6" type="ORF">CCMA1212_006817</name>
</gene>
<name>A0ABY2H090_9HYPO</name>
<dbReference type="Pfam" id="PF13874">
    <property type="entry name" value="Nup54"/>
    <property type="match status" value="1"/>
</dbReference>
<sequence length="369" mass="41420">RLDTLSHLSSPLLSKLLRGARRTPSRPAACLCTMSLFGQTKPLGSGGLFGSAQTAQPAQQTQTSGNVFGQTLGAGQQAPAIGGSLLAQPQQTQQVPALSQSQAQLSSSLWQPGQETPHQKPILEQMKLVTEKWDPASPSCVFKHYFYNKVDEAHIPFYKPQPHEDPREWEEALQNKPAPGFMPVLCRGYTGVADRLKTQKRAISEFNTRLHQINGCLDALLQRHELETETRALAARRRQTMISNRCLALAAKVQILRNRGYALSGDEEDLKSRLQALERDVQDPAVGAREEELWSRLIVLREYSERLNKEMEKPAGAESEGLDEETQAKAKRVLEDYEKQLQHLKKELEALNADYQEWEKSRNSTSRSR</sequence>
<organism evidence="6 7">
    <name type="scientific">Trichoderma ghanense</name>
    <dbReference type="NCBI Taxonomy" id="65468"/>
    <lineage>
        <taxon>Eukaryota</taxon>
        <taxon>Fungi</taxon>
        <taxon>Dikarya</taxon>
        <taxon>Ascomycota</taxon>
        <taxon>Pezizomycotina</taxon>
        <taxon>Sordariomycetes</taxon>
        <taxon>Hypocreomycetidae</taxon>
        <taxon>Hypocreales</taxon>
        <taxon>Hypocreaceae</taxon>
        <taxon>Trichoderma</taxon>
    </lineage>
</organism>
<proteinExistence type="predicted"/>
<evidence type="ECO:0000259" key="5">
    <source>
        <dbReference type="Pfam" id="PF13874"/>
    </source>
</evidence>
<dbReference type="EMBL" id="PPTA01000009">
    <property type="protein sequence ID" value="TFB01079.1"/>
    <property type="molecule type" value="Genomic_DNA"/>
</dbReference>
<dbReference type="GeneID" id="300578463"/>
<comment type="caution">
    <text evidence="6">The sequence shown here is derived from an EMBL/GenBank/DDBJ whole genome shotgun (WGS) entry which is preliminary data.</text>
</comment>
<dbReference type="InterPro" id="IPR024864">
    <property type="entry name" value="Nup54/Nup57/Nup44"/>
</dbReference>
<dbReference type="InterPro" id="IPR025712">
    <property type="entry name" value="Nup54_alpha-helical_dom"/>
</dbReference>
<dbReference type="Gene3D" id="1.20.5.490">
    <property type="entry name" value="Single helix bin"/>
    <property type="match status" value="1"/>
</dbReference>
<feature type="non-terminal residue" evidence="6">
    <location>
        <position position="1"/>
    </location>
</feature>
<dbReference type="Proteomes" id="UP001642720">
    <property type="component" value="Unassembled WGS sequence"/>
</dbReference>
<evidence type="ECO:0000256" key="4">
    <source>
        <dbReference type="SAM" id="MobiDB-lite"/>
    </source>
</evidence>
<keyword evidence="3" id="KW-0539">Nucleus</keyword>
<feature type="region of interest" description="Disordered" evidence="4">
    <location>
        <begin position="310"/>
        <end position="329"/>
    </location>
</feature>
<evidence type="ECO:0000313" key="6">
    <source>
        <dbReference type="EMBL" id="TFB01079.1"/>
    </source>
</evidence>
<accession>A0ABY2H090</accession>
<comment type="subcellular location">
    <subcellularLocation>
        <location evidence="1">Nucleus</location>
    </subcellularLocation>
</comment>
<evidence type="ECO:0000256" key="1">
    <source>
        <dbReference type="ARBA" id="ARBA00004123"/>
    </source>
</evidence>
<reference evidence="6 7" key="1">
    <citation type="submission" date="2018-01" db="EMBL/GenBank/DDBJ databases">
        <title>Genome characterization of the sugarcane-associated fungus Trichoderma ghanense CCMA-1212 and their application in lignocelulose bioconversion.</title>
        <authorList>
            <person name="Steindorff A.S."/>
            <person name="Mendes T.D."/>
            <person name="Vilela E.S.D."/>
            <person name="Rodrigues D.S."/>
            <person name="Formighieri E.F."/>
            <person name="Melo I.S."/>
            <person name="Favaro L.C.L."/>
        </authorList>
    </citation>
    <scope>NUCLEOTIDE SEQUENCE [LARGE SCALE GENOMIC DNA]</scope>
    <source>
        <strain evidence="6 7">CCMA-1212</strain>
    </source>
</reference>
<protein>
    <submittedName>
        <fullName evidence="6">Nucleoporin NUP57</fullName>
    </submittedName>
</protein>
<evidence type="ECO:0000256" key="2">
    <source>
        <dbReference type="ARBA" id="ARBA00022448"/>
    </source>
</evidence>
<dbReference type="PANTHER" id="PTHR13000">
    <property type="entry name" value="NUCLEOPORIN P54"/>
    <property type="match status" value="1"/>
</dbReference>
<keyword evidence="2" id="KW-0813">Transport</keyword>
<dbReference type="RefSeq" id="XP_073557280.1">
    <property type="nucleotide sequence ID" value="XM_073704013.1"/>
</dbReference>
<evidence type="ECO:0000313" key="7">
    <source>
        <dbReference type="Proteomes" id="UP001642720"/>
    </source>
</evidence>
<dbReference type="PANTHER" id="PTHR13000:SF0">
    <property type="entry name" value="NUCLEOPORIN P54"/>
    <property type="match status" value="1"/>
</dbReference>
<dbReference type="Gene3D" id="1.20.5.3600">
    <property type="match status" value="1"/>
</dbReference>
<feature type="domain" description="Nucleoporin Nup54 alpha-helical" evidence="5">
    <location>
        <begin position="161"/>
        <end position="297"/>
    </location>
</feature>
<dbReference type="Pfam" id="PF18570">
    <property type="entry name" value="Nup54_57_C"/>
    <property type="match status" value="1"/>
</dbReference>
<keyword evidence="7" id="KW-1185">Reference proteome</keyword>